<gene>
    <name evidence="1" type="ORF">PCOR1329_LOCUS205</name>
</gene>
<evidence type="ECO:0000313" key="1">
    <source>
        <dbReference type="EMBL" id="CAK0788269.1"/>
    </source>
</evidence>
<comment type="caution">
    <text evidence="1">The sequence shown here is derived from an EMBL/GenBank/DDBJ whole genome shotgun (WGS) entry which is preliminary data.</text>
</comment>
<dbReference type="Proteomes" id="UP001189429">
    <property type="component" value="Unassembled WGS sequence"/>
</dbReference>
<sequence>MASGAVQLWAWILHNGDQGWQQRRVLGHLQPPGANPVNDFLIVCATPDADVYFELVDGTSPDYQAVRFSPDRRTIPPGIARGQTYRFRREPTAAELAAFMGQARQAADDLYIQQAAAAGLPAVAPLGPAGAAPLAGGAAPAAAGAQWVTVESTTFASRGTPVVLSATDVVKGEVGIFTTPAGVAVLVRDLQAHPVEEYMVMESHHDLRISKATVIASKDRARSRFTSSDVQLRESPFPDWPVPGPRTVKWCCVWLFRRQGGPLEHHRSLVMTFGLRSEDWGVEVHRAATRCLDKG</sequence>
<name>A0ABN9PAA3_9DINO</name>
<organism evidence="1 2">
    <name type="scientific">Prorocentrum cordatum</name>
    <dbReference type="NCBI Taxonomy" id="2364126"/>
    <lineage>
        <taxon>Eukaryota</taxon>
        <taxon>Sar</taxon>
        <taxon>Alveolata</taxon>
        <taxon>Dinophyceae</taxon>
        <taxon>Prorocentrales</taxon>
        <taxon>Prorocentraceae</taxon>
        <taxon>Prorocentrum</taxon>
    </lineage>
</organism>
<accession>A0ABN9PAA3</accession>
<keyword evidence="2" id="KW-1185">Reference proteome</keyword>
<dbReference type="EMBL" id="CAUYUJ010000018">
    <property type="protein sequence ID" value="CAK0788269.1"/>
    <property type="molecule type" value="Genomic_DNA"/>
</dbReference>
<proteinExistence type="predicted"/>
<protein>
    <submittedName>
        <fullName evidence="1">Uncharacterized protein</fullName>
    </submittedName>
</protein>
<reference evidence="1" key="1">
    <citation type="submission" date="2023-10" db="EMBL/GenBank/DDBJ databases">
        <authorList>
            <person name="Chen Y."/>
            <person name="Shah S."/>
            <person name="Dougan E. K."/>
            <person name="Thang M."/>
            <person name="Chan C."/>
        </authorList>
    </citation>
    <scope>NUCLEOTIDE SEQUENCE [LARGE SCALE GENOMIC DNA]</scope>
</reference>
<feature type="non-terminal residue" evidence="1">
    <location>
        <position position="295"/>
    </location>
</feature>
<evidence type="ECO:0000313" key="2">
    <source>
        <dbReference type="Proteomes" id="UP001189429"/>
    </source>
</evidence>